<evidence type="ECO:0000313" key="2">
    <source>
        <dbReference type="EMBL" id="KAF2803742.1"/>
    </source>
</evidence>
<accession>A0A6A6Y4M4</accession>
<keyword evidence="3" id="KW-1185">Reference proteome</keyword>
<dbReference type="Proteomes" id="UP000504636">
    <property type="component" value="Unplaced"/>
</dbReference>
<keyword evidence="1" id="KW-0732">Signal</keyword>
<evidence type="ECO:0000313" key="3">
    <source>
        <dbReference type="Proteomes" id="UP000504636"/>
    </source>
</evidence>
<name>A0A6A6Y4M4_9PEZI</name>
<gene>
    <name evidence="2 4" type="ORF">BDZ99DRAFT_161561</name>
</gene>
<reference evidence="4" key="2">
    <citation type="submission" date="2020-04" db="EMBL/GenBank/DDBJ databases">
        <authorList>
            <consortium name="NCBI Genome Project"/>
        </authorList>
    </citation>
    <scope>NUCLEOTIDE SEQUENCE</scope>
    <source>
        <strain evidence="4">CBS 304.34</strain>
    </source>
</reference>
<protein>
    <recommendedName>
        <fullName evidence="5">Secreted protein</fullName>
    </recommendedName>
</protein>
<feature type="chain" id="PRO_5044628848" description="Secreted protein" evidence="1">
    <location>
        <begin position="17"/>
        <end position="91"/>
    </location>
</feature>
<feature type="signal peptide" evidence="1">
    <location>
        <begin position="1"/>
        <end position="16"/>
    </location>
</feature>
<dbReference type="EMBL" id="MU003716">
    <property type="protein sequence ID" value="KAF2803742.1"/>
    <property type="molecule type" value="Genomic_DNA"/>
</dbReference>
<evidence type="ECO:0000256" key="1">
    <source>
        <dbReference type="SAM" id="SignalP"/>
    </source>
</evidence>
<reference evidence="2 4" key="1">
    <citation type="journal article" date="2020" name="Stud. Mycol.">
        <title>101 Dothideomycetes genomes: a test case for predicting lifestyles and emergence of pathogens.</title>
        <authorList>
            <person name="Haridas S."/>
            <person name="Albert R."/>
            <person name="Binder M."/>
            <person name="Bloem J."/>
            <person name="Labutti K."/>
            <person name="Salamov A."/>
            <person name="Andreopoulos B."/>
            <person name="Baker S."/>
            <person name="Barry K."/>
            <person name="Bills G."/>
            <person name="Bluhm B."/>
            <person name="Cannon C."/>
            <person name="Castanera R."/>
            <person name="Culley D."/>
            <person name="Daum C."/>
            <person name="Ezra D."/>
            <person name="Gonzalez J."/>
            <person name="Henrissat B."/>
            <person name="Kuo A."/>
            <person name="Liang C."/>
            <person name="Lipzen A."/>
            <person name="Lutzoni F."/>
            <person name="Magnuson J."/>
            <person name="Mondo S."/>
            <person name="Nolan M."/>
            <person name="Ohm R."/>
            <person name="Pangilinan J."/>
            <person name="Park H.-J."/>
            <person name="Ramirez L."/>
            <person name="Alfaro M."/>
            <person name="Sun H."/>
            <person name="Tritt A."/>
            <person name="Yoshinaga Y."/>
            <person name="Zwiers L.-H."/>
            <person name="Turgeon B."/>
            <person name="Goodwin S."/>
            <person name="Spatafora J."/>
            <person name="Crous P."/>
            <person name="Grigoriev I."/>
        </authorList>
    </citation>
    <scope>NUCLEOTIDE SEQUENCE</scope>
    <source>
        <strain evidence="2 4">CBS 304.34</strain>
    </source>
</reference>
<evidence type="ECO:0000313" key="4">
    <source>
        <dbReference type="RefSeq" id="XP_033570706.1"/>
    </source>
</evidence>
<proteinExistence type="predicted"/>
<dbReference type="RefSeq" id="XP_033570706.1">
    <property type="nucleotide sequence ID" value="XM_033712866.1"/>
</dbReference>
<dbReference type="AlphaFoldDB" id="A0A6A6Y4M4"/>
<evidence type="ECO:0008006" key="5">
    <source>
        <dbReference type="Google" id="ProtNLM"/>
    </source>
</evidence>
<dbReference type="GeneID" id="54453759"/>
<organism evidence="2">
    <name type="scientific">Mytilinidion resinicola</name>
    <dbReference type="NCBI Taxonomy" id="574789"/>
    <lineage>
        <taxon>Eukaryota</taxon>
        <taxon>Fungi</taxon>
        <taxon>Dikarya</taxon>
        <taxon>Ascomycota</taxon>
        <taxon>Pezizomycotina</taxon>
        <taxon>Dothideomycetes</taxon>
        <taxon>Pleosporomycetidae</taxon>
        <taxon>Mytilinidiales</taxon>
        <taxon>Mytilinidiaceae</taxon>
        <taxon>Mytilinidion</taxon>
    </lineage>
</organism>
<sequence length="91" mass="9534">MLLMMLLCTVVSLRLAISSTTSPRGEVDTPRFVSFAIQLLRVCSALTAVFLSVSSATAGPLASSHCVSSYVPSGLLAGLEVVLLVHVQELT</sequence>
<reference evidence="4" key="3">
    <citation type="submission" date="2025-04" db="UniProtKB">
        <authorList>
            <consortium name="RefSeq"/>
        </authorList>
    </citation>
    <scope>IDENTIFICATION</scope>
    <source>
        <strain evidence="4">CBS 304.34</strain>
    </source>
</reference>